<feature type="chain" id="PRO_5006389526" description="DUF1735 domain-containing protein" evidence="1">
    <location>
        <begin position="18"/>
        <end position="240"/>
    </location>
</feature>
<evidence type="ECO:0000313" key="2">
    <source>
        <dbReference type="EMBL" id="KRG28040.1"/>
    </source>
</evidence>
<comment type="caution">
    <text evidence="2">The sequence shown here is derived from an EMBL/GenBank/DDBJ whole genome shotgun (WGS) entry which is preliminary data.</text>
</comment>
<keyword evidence="1" id="KW-0732">Signal</keyword>
<proteinExistence type="predicted"/>
<evidence type="ECO:0000256" key="1">
    <source>
        <dbReference type="SAM" id="SignalP"/>
    </source>
</evidence>
<dbReference type="RefSeq" id="WP_057482712.1">
    <property type="nucleotide sequence ID" value="NZ_BMWR01000004.1"/>
</dbReference>
<dbReference type="OrthoDB" id="9804511at2"/>
<dbReference type="STRING" id="270918.APR42_09875"/>
<feature type="signal peptide" evidence="1">
    <location>
        <begin position="1"/>
        <end position="17"/>
    </location>
</feature>
<dbReference type="EMBL" id="LKTP01000034">
    <property type="protein sequence ID" value="KRG28040.1"/>
    <property type="molecule type" value="Genomic_DNA"/>
</dbReference>
<name>A0A0Q9ZIH0_9FLAO</name>
<dbReference type="Proteomes" id="UP000051643">
    <property type="component" value="Unassembled WGS sequence"/>
</dbReference>
<dbReference type="AlphaFoldDB" id="A0A0Q9ZIH0"/>
<evidence type="ECO:0008006" key="4">
    <source>
        <dbReference type="Google" id="ProtNLM"/>
    </source>
</evidence>
<reference evidence="2" key="1">
    <citation type="submission" date="2015-10" db="EMBL/GenBank/DDBJ databases">
        <title>Draft genome sequence of Salegentibacter mishustinae KCTC 12263.</title>
        <authorList>
            <person name="Lin W."/>
            <person name="Zheng Q."/>
        </authorList>
    </citation>
    <scope>NUCLEOTIDE SEQUENCE [LARGE SCALE GENOMIC DNA]</scope>
    <source>
        <strain evidence="2">KCTC 12263</strain>
    </source>
</reference>
<accession>A0A0Q9ZIH0</accession>
<keyword evidence="3" id="KW-1185">Reference proteome</keyword>
<protein>
    <recommendedName>
        <fullName evidence="4">DUF1735 domain-containing protein</fullName>
    </recommendedName>
</protein>
<dbReference type="PROSITE" id="PS51257">
    <property type="entry name" value="PROKAR_LIPOPROTEIN"/>
    <property type="match status" value="1"/>
</dbReference>
<gene>
    <name evidence="2" type="ORF">APR42_09875</name>
</gene>
<evidence type="ECO:0000313" key="3">
    <source>
        <dbReference type="Proteomes" id="UP000051643"/>
    </source>
</evidence>
<sequence length="240" mass="25365">MKKYLLLFIAAISLTFAGCDHESDFTPPNYVTFAENSARIGVDIDGSTTYDVMVYTANEVSEDRTFNVNVAGATTLAAAGYNVPETVTVPGGTNEGMLSFTVSDEDLGLLGKSLVLSLDSTGDLSTGDNASFSVFRTCEGTEFEIDFAFDGYASETGWKLTDSEGNVIVEVAQGTYDDGTSSDNRSYCLGSGTYTFEITDSYGDGLTYPNMGSVTISYAGTVLETIDGDFGGGTSVDVTF</sequence>
<organism evidence="2 3">
    <name type="scientific">Salegentibacter mishustinae</name>
    <dbReference type="NCBI Taxonomy" id="270918"/>
    <lineage>
        <taxon>Bacteria</taxon>
        <taxon>Pseudomonadati</taxon>
        <taxon>Bacteroidota</taxon>
        <taxon>Flavobacteriia</taxon>
        <taxon>Flavobacteriales</taxon>
        <taxon>Flavobacteriaceae</taxon>
        <taxon>Salegentibacter</taxon>
    </lineage>
</organism>